<dbReference type="AlphaFoldDB" id="A0A6V8L3C7"/>
<dbReference type="SMART" id="SM00710">
    <property type="entry name" value="PbH1"/>
    <property type="match status" value="4"/>
</dbReference>
<evidence type="ECO:0000256" key="1">
    <source>
        <dbReference type="ARBA" id="ARBA00023239"/>
    </source>
</evidence>
<dbReference type="GO" id="GO:0030570">
    <property type="term" value="F:pectate lyase activity"/>
    <property type="evidence" value="ECO:0007669"/>
    <property type="project" value="InterPro"/>
</dbReference>
<evidence type="ECO:0000256" key="2">
    <source>
        <dbReference type="RuleBase" id="RU361173"/>
    </source>
</evidence>
<feature type="chain" id="PRO_5029018835" description="Pectate lyase domain-containing protein" evidence="3">
    <location>
        <begin position="30"/>
        <end position="515"/>
    </location>
</feature>
<keyword evidence="3" id="KW-0732">Signal</keyword>
<feature type="signal peptide" evidence="3">
    <location>
        <begin position="1"/>
        <end position="29"/>
    </location>
</feature>
<dbReference type="Pfam" id="PF00544">
    <property type="entry name" value="Pectate_lyase_4"/>
    <property type="match status" value="1"/>
</dbReference>
<keyword evidence="2" id="KW-0119">Carbohydrate metabolism</keyword>
<evidence type="ECO:0000259" key="4">
    <source>
        <dbReference type="SMART" id="SM00656"/>
    </source>
</evidence>
<dbReference type="InterPro" id="IPR045032">
    <property type="entry name" value="PEL"/>
</dbReference>
<evidence type="ECO:0000313" key="5">
    <source>
        <dbReference type="EMBL" id="GFJ89139.1"/>
    </source>
</evidence>
<comment type="caution">
    <text evidence="5">The sequence shown here is derived from an EMBL/GenBank/DDBJ whole genome shotgun (WGS) entry which is preliminary data.</text>
</comment>
<organism evidence="5 6">
    <name type="scientific">Phytohabitans rumicis</name>
    <dbReference type="NCBI Taxonomy" id="1076125"/>
    <lineage>
        <taxon>Bacteria</taxon>
        <taxon>Bacillati</taxon>
        <taxon>Actinomycetota</taxon>
        <taxon>Actinomycetes</taxon>
        <taxon>Micromonosporales</taxon>
        <taxon>Micromonosporaceae</taxon>
    </lineage>
</organism>
<dbReference type="Gene3D" id="2.60.120.560">
    <property type="entry name" value="Exo-inulinase, domain 1"/>
    <property type="match status" value="1"/>
</dbReference>
<dbReference type="SUPFAM" id="SSF49899">
    <property type="entry name" value="Concanavalin A-like lectins/glucanases"/>
    <property type="match status" value="1"/>
</dbReference>
<reference evidence="5 6" key="2">
    <citation type="submission" date="2020-03" db="EMBL/GenBank/DDBJ databases">
        <authorList>
            <person name="Ichikawa N."/>
            <person name="Kimura A."/>
            <person name="Kitahashi Y."/>
            <person name="Uohara A."/>
        </authorList>
    </citation>
    <scope>NUCLEOTIDE SEQUENCE [LARGE SCALE GENOMIC DNA]</scope>
    <source>
        <strain evidence="5 6">NBRC 108638</strain>
    </source>
</reference>
<dbReference type="PANTHER" id="PTHR31683">
    <property type="entry name" value="PECTATE LYASE 18-RELATED"/>
    <property type="match status" value="1"/>
</dbReference>
<keyword evidence="1 2" id="KW-0456">Lyase</keyword>
<keyword evidence="2" id="KW-0624">Polysaccharide degradation</keyword>
<accession>A0A6V8L3C7</accession>
<dbReference type="EMBL" id="BLPG01000001">
    <property type="protein sequence ID" value="GFJ89139.1"/>
    <property type="molecule type" value="Genomic_DNA"/>
</dbReference>
<dbReference type="InterPro" id="IPR011050">
    <property type="entry name" value="Pectin_lyase_fold/virulence"/>
</dbReference>
<reference evidence="5 6" key="1">
    <citation type="submission" date="2020-03" db="EMBL/GenBank/DDBJ databases">
        <title>Whole genome shotgun sequence of Phytohabitans rumicis NBRC 108638.</title>
        <authorList>
            <person name="Komaki H."/>
            <person name="Tamura T."/>
        </authorList>
    </citation>
    <scope>NUCLEOTIDE SEQUENCE [LARGE SCALE GENOMIC DNA]</scope>
    <source>
        <strain evidence="5 6">NBRC 108638</strain>
    </source>
</reference>
<keyword evidence="6" id="KW-1185">Reference proteome</keyword>
<sequence>MRRSTLAAALVAATLLAVTAVGFAGGAQAATLFSDDFEDGNSTGWTTSGGTWAVAADGSQVLRQSGTSSDARARAGSASWTDYTVTARVKPTAFSGTNRFAAVLARAQSATSYYYVALRSNNTVELKRLVNGTATTLASASLTVAAGTTYTVSLQVSGSTLRSTVNGGTALTATDTTYTAGGVGVATYYAAANFDDVVVETTAAPPTTSPVTTPPVTTPPPAPTGGPIGFAALNTLGQNGTTGGAGGRTVTATNATEFLEYIDSTETLVIRVSGQIDITSKQGVRPNKTIIGVGTSGHINGGGLDFYRSYNVIVRNLLFTNAEDDAVNVGQESHHIWVDHNTFRGAVDGSVDIVRGADFVTVSWNHFDHSDKSMLISHSDGAASTDTGHLKVTIHNNFFDNSRQRHPRIRFGEPVHIFNNYFLSNELYGVASVQSAGAVVEGNYFENVPYPCFSASGYADSGPGRLVQRNNVFVGSGPCEVAGSVVEPRTYYSYSVDSPSNVPSTVRAGAGYGKV</sequence>
<keyword evidence="2" id="KW-0964">Secreted</keyword>
<gene>
    <name evidence="5" type="ORF">Prum_027810</name>
</gene>
<comment type="similarity">
    <text evidence="2">Belongs to the polysaccharide lyase 1 family.</text>
</comment>
<dbReference type="InterPro" id="IPR012334">
    <property type="entry name" value="Pectin_lyas_fold"/>
</dbReference>
<feature type="domain" description="Pectate lyase" evidence="4">
    <location>
        <begin position="245"/>
        <end position="451"/>
    </location>
</feature>
<comment type="subcellular location">
    <subcellularLocation>
        <location evidence="2">Secreted</location>
    </subcellularLocation>
</comment>
<dbReference type="InterPro" id="IPR006626">
    <property type="entry name" value="PbH1"/>
</dbReference>
<dbReference type="GO" id="GO:0000272">
    <property type="term" value="P:polysaccharide catabolic process"/>
    <property type="evidence" value="ECO:0007669"/>
    <property type="project" value="UniProtKB-KW"/>
</dbReference>
<dbReference type="Gene3D" id="2.160.20.10">
    <property type="entry name" value="Single-stranded right-handed beta-helix, Pectin lyase-like"/>
    <property type="match status" value="1"/>
</dbReference>
<protein>
    <recommendedName>
        <fullName evidence="4">Pectate lyase domain-containing protein</fullName>
    </recommendedName>
</protein>
<dbReference type="RefSeq" id="WP_173076775.1">
    <property type="nucleotide sequence ID" value="NZ_BAABJB010000002.1"/>
</dbReference>
<dbReference type="PANTHER" id="PTHR31683:SF18">
    <property type="entry name" value="PECTATE LYASE 21-RELATED"/>
    <property type="match status" value="1"/>
</dbReference>
<evidence type="ECO:0000256" key="3">
    <source>
        <dbReference type="SAM" id="SignalP"/>
    </source>
</evidence>
<dbReference type="SMART" id="SM00656">
    <property type="entry name" value="Amb_all"/>
    <property type="match status" value="1"/>
</dbReference>
<dbReference type="GO" id="GO:0005576">
    <property type="term" value="C:extracellular region"/>
    <property type="evidence" value="ECO:0007669"/>
    <property type="project" value="UniProtKB-SubCell"/>
</dbReference>
<dbReference type="Proteomes" id="UP000482960">
    <property type="component" value="Unassembled WGS sequence"/>
</dbReference>
<evidence type="ECO:0000313" key="6">
    <source>
        <dbReference type="Proteomes" id="UP000482960"/>
    </source>
</evidence>
<proteinExistence type="inferred from homology"/>
<dbReference type="InterPro" id="IPR002022">
    <property type="entry name" value="Pec_lyase"/>
</dbReference>
<dbReference type="InterPro" id="IPR013320">
    <property type="entry name" value="ConA-like_dom_sf"/>
</dbReference>
<dbReference type="SUPFAM" id="SSF51126">
    <property type="entry name" value="Pectin lyase-like"/>
    <property type="match status" value="1"/>
</dbReference>
<name>A0A6V8L3C7_9ACTN</name>